<evidence type="ECO:0000256" key="3">
    <source>
        <dbReference type="ARBA" id="ARBA00022491"/>
    </source>
</evidence>
<keyword evidence="3" id="KW-0678">Repressor</keyword>
<evidence type="ECO:0000256" key="8">
    <source>
        <dbReference type="ARBA" id="ARBA00030117"/>
    </source>
</evidence>
<dbReference type="InterPro" id="IPR007412">
    <property type="entry name" value="FlgM"/>
</dbReference>
<keyword evidence="5" id="KW-0805">Transcription regulation</keyword>
<evidence type="ECO:0000313" key="11">
    <source>
        <dbReference type="EMBL" id="SMC20559.1"/>
    </source>
</evidence>
<sequence>MKIDQAGKTISQPLGRSGERTVVGKRSEASSSDDSVTINPAAAQLAGAEGGSGQVFDSERVQSLRQAIADGRFTVRTDVIADRLIDSVKEFLGK</sequence>
<keyword evidence="12" id="KW-1185">Reference proteome</keyword>
<evidence type="ECO:0000256" key="6">
    <source>
        <dbReference type="ARBA" id="ARBA00023163"/>
    </source>
</evidence>
<accession>A0A1W1X9J5</accession>
<evidence type="ECO:0000256" key="5">
    <source>
        <dbReference type="ARBA" id="ARBA00023015"/>
    </source>
</evidence>
<dbReference type="OrthoDB" id="9181369at2"/>
<organism evidence="11 12">
    <name type="scientific">Andreprevotia lacus DSM 23236</name>
    <dbReference type="NCBI Taxonomy" id="1121001"/>
    <lineage>
        <taxon>Bacteria</taxon>
        <taxon>Pseudomonadati</taxon>
        <taxon>Pseudomonadota</taxon>
        <taxon>Betaproteobacteria</taxon>
        <taxon>Neisseriales</taxon>
        <taxon>Chitinibacteraceae</taxon>
        <taxon>Andreprevotia</taxon>
    </lineage>
</organism>
<evidence type="ECO:0000259" key="10">
    <source>
        <dbReference type="Pfam" id="PF04316"/>
    </source>
</evidence>
<name>A0A1W1X9J5_9NEIS</name>
<dbReference type="Pfam" id="PF04316">
    <property type="entry name" value="FlgM"/>
    <property type="match status" value="1"/>
</dbReference>
<keyword evidence="6" id="KW-0804">Transcription</keyword>
<dbReference type="InterPro" id="IPR031316">
    <property type="entry name" value="FlgM_C"/>
</dbReference>
<dbReference type="STRING" id="1121001.SAMN02745857_01008"/>
<feature type="domain" description="Anti-sigma-28 factor FlgM C-terminal" evidence="10">
    <location>
        <begin position="34"/>
        <end position="86"/>
    </location>
</feature>
<gene>
    <name evidence="11" type="ORF">SAMN02745857_01008</name>
</gene>
<dbReference type="EMBL" id="FWXD01000004">
    <property type="protein sequence ID" value="SMC20559.1"/>
    <property type="molecule type" value="Genomic_DNA"/>
</dbReference>
<dbReference type="RefSeq" id="WP_084089512.1">
    <property type="nucleotide sequence ID" value="NZ_FWXD01000004.1"/>
</dbReference>
<evidence type="ECO:0000256" key="7">
    <source>
        <dbReference type="ARBA" id="ARBA00024739"/>
    </source>
</evidence>
<keyword evidence="4" id="KW-1005">Bacterial flagellum biogenesis</keyword>
<evidence type="ECO:0000256" key="4">
    <source>
        <dbReference type="ARBA" id="ARBA00022795"/>
    </source>
</evidence>
<evidence type="ECO:0000313" key="12">
    <source>
        <dbReference type="Proteomes" id="UP000192761"/>
    </source>
</evidence>
<dbReference type="GO" id="GO:0045892">
    <property type="term" value="P:negative regulation of DNA-templated transcription"/>
    <property type="evidence" value="ECO:0007669"/>
    <property type="project" value="InterPro"/>
</dbReference>
<evidence type="ECO:0000256" key="9">
    <source>
        <dbReference type="SAM" id="MobiDB-lite"/>
    </source>
</evidence>
<evidence type="ECO:0000256" key="2">
    <source>
        <dbReference type="ARBA" id="ARBA00017823"/>
    </source>
</evidence>
<comment type="function">
    <text evidence="7">Responsible for the coupling of flagellin expression to flagellar assembly by preventing expression of the flagellin genes when a component of the middle class of proteins is defective. It negatively regulates flagellar genes by inhibiting the activity of FliA by directly binding to FliA.</text>
</comment>
<evidence type="ECO:0000256" key="1">
    <source>
        <dbReference type="ARBA" id="ARBA00005322"/>
    </source>
</evidence>
<proteinExistence type="inferred from homology"/>
<comment type="similarity">
    <text evidence="1">Belongs to the FlgM family.</text>
</comment>
<dbReference type="SUPFAM" id="SSF101498">
    <property type="entry name" value="Anti-sigma factor FlgM"/>
    <property type="match status" value="1"/>
</dbReference>
<feature type="region of interest" description="Disordered" evidence="9">
    <location>
        <begin position="1"/>
        <end position="37"/>
    </location>
</feature>
<dbReference type="InterPro" id="IPR035890">
    <property type="entry name" value="Anti-sigma-28_factor_FlgM_sf"/>
</dbReference>
<dbReference type="NCBIfam" id="TIGR03824">
    <property type="entry name" value="FlgM_jcvi"/>
    <property type="match status" value="1"/>
</dbReference>
<dbReference type="Proteomes" id="UP000192761">
    <property type="component" value="Unassembled WGS sequence"/>
</dbReference>
<dbReference type="AlphaFoldDB" id="A0A1W1X9J5"/>
<reference evidence="11 12" key="1">
    <citation type="submission" date="2017-04" db="EMBL/GenBank/DDBJ databases">
        <authorList>
            <person name="Afonso C.L."/>
            <person name="Miller P.J."/>
            <person name="Scott M.A."/>
            <person name="Spackman E."/>
            <person name="Goraichik I."/>
            <person name="Dimitrov K.M."/>
            <person name="Suarez D.L."/>
            <person name="Swayne D.E."/>
        </authorList>
    </citation>
    <scope>NUCLEOTIDE SEQUENCE [LARGE SCALE GENOMIC DNA]</scope>
    <source>
        <strain evidence="11 12">DSM 23236</strain>
    </source>
</reference>
<dbReference type="GO" id="GO:0044781">
    <property type="term" value="P:bacterial-type flagellum organization"/>
    <property type="evidence" value="ECO:0007669"/>
    <property type="project" value="UniProtKB-KW"/>
</dbReference>
<protein>
    <recommendedName>
        <fullName evidence="2">Negative regulator of flagellin synthesis</fullName>
    </recommendedName>
    <alternativeName>
        <fullName evidence="8">Anti-sigma-28 factor</fullName>
    </alternativeName>
</protein>